<gene>
    <name evidence="1" type="ORF">STRAU_1620</name>
</gene>
<protein>
    <submittedName>
        <fullName evidence="1">Uncharacterized protein</fullName>
    </submittedName>
</protein>
<dbReference type="AlphaFoldDB" id="S4A3R3"/>
<evidence type="ECO:0000313" key="2">
    <source>
        <dbReference type="Proteomes" id="UP000014629"/>
    </source>
</evidence>
<accession>S4A3R3</accession>
<sequence length="84" mass="8814">MTAGPGDRSAALTLVHDQAPATALTELAAAVRHVETAHRLGIPPGPVTLPNGATVSDQQARLWATQHTARLRALLDQITAQLPH</sequence>
<name>S4A3R3_9ACTN</name>
<keyword evidence="2" id="KW-1185">Reference proteome</keyword>
<evidence type="ECO:0000313" key="1">
    <source>
        <dbReference type="EMBL" id="EPH45355.1"/>
    </source>
</evidence>
<dbReference type="PATRIC" id="fig|1286094.4.peg.1597"/>
<organism evidence="1 2">
    <name type="scientific">Streptomyces aurantiacus JA 4570</name>
    <dbReference type="NCBI Taxonomy" id="1286094"/>
    <lineage>
        <taxon>Bacteria</taxon>
        <taxon>Bacillati</taxon>
        <taxon>Actinomycetota</taxon>
        <taxon>Actinomycetes</taxon>
        <taxon>Kitasatosporales</taxon>
        <taxon>Streptomycetaceae</taxon>
        <taxon>Streptomyces</taxon>
        <taxon>Streptomyces aurantiacus group</taxon>
    </lineage>
</organism>
<proteinExistence type="predicted"/>
<dbReference type="Proteomes" id="UP000014629">
    <property type="component" value="Unassembled WGS sequence"/>
</dbReference>
<reference evidence="1 2" key="1">
    <citation type="submission" date="2013-02" db="EMBL/GenBank/DDBJ databases">
        <title>Draft Genome Sequence of Streptomyces aurantiacus, Which Produces Setomimycin.</title>
        <authorList>
            <person name="Gruening B.A."/>
            <person name="Praeg A."/>
            <person name="Erxleben A."/>
            <person name="Guenther S."/>
            <person name="Mueller M."/>
        </authorList>
    </citation>
    <scope>NUCLEOTIDE SEQUENCE [LARGE SCALE GENOMIC DNA]</scope>
    <source>
        <strain evidence="1 2">JA 4570</strain>
    </source>
</reference>
<dbReference type="RefSeq" id="WP_016639750.1">
    <property type="nucleotide sequence ID" value="NZ_AOPZ01000063.1"/>
</dbReference>
<comment type="caution">
    <text evidence="1">The sequence shown here is derived from an EMBL/GenBank/DDBJ whole genome shotgun (WGS) entry which is preliminary data.</text>
</comment>
<dbReference type="EMBL" id="AOPZ01000063">
    <property type="protein sequence ID" value="EPH45355.1"/>
    <property type="molecule type" value="Genomic_DNA"/>
</dbReference>